<organism evidence="3 4">
    <name type="scientific">Platanthera zijinensis</name>
    <dbReference type="NCBI Taxonomy" id="2320716"/>
    <lineage>
        <taxon>Eukaryota</taxon>
        <taxon>Viridiplantae</taxon>
        <taxon>Streptophyta</taxon>
        <taxon>Embryophyta</taxon>
        <taxon>Tracheophyta</taxon>
        <taxon>Spermatophyta</taxon>
        <taxon>Magnoliopsida</taxon>
        <taxon>Liliopsida</taxon>
        <taxon>Asparagales</taxon>
        <taxon>Orchidaceae</taxon>
        <taxon>Orchidoideae</taxon>
        <taxon>Orchideae</taxon>
        <taxon>Orchidinae</taxon>
        <taxon>Platanthera</taxon>
    </lineage>
</organism>
<dbReference type="PANTHER" id="PTHR46148">
    <property type="entry name" value="CHROMO DOMAIN-CONTAINING PROTEIN"/>
    <property type="match status" value="1"/>
</dbReference>
<dbReference type="Gene3D" id="3.30.420.10">
    <property type="entry name" value="Ribonuclease H-like superfamily/Ribonuclease H"/>
    <property type="match status" value="1"/>
</dbReference>
<dbReference type="InterPro" id="IPR056924">
    <property type="entry name" value="SH3_Tf2-1"/>
</dbReference>
<sequence>MEFAYNNSYQESLQMAPFEALYGRHCRTPLFWAEVGEKPLLGPEALEEMSISVTHMREKLKLAQERYEKYANQRRVDLEFAVGDMVFLKVSPMPGVKRFGRKHKLDPRYVGPFLILERIGVSAYRLELPDSFPSVHDVFHVSQLRKCIRSDRQILDSVLQLQPNLSYVEEPIRILESQDRVLRRKTIPMVKVLWRNQVARSATWELESSMREIVMN</sequence>
<evidence type="ECO:0000259" key="2">
    <source>
        <dbReference type="Pfam" id="PF24626"/>
    </source>
</evidence>
<feature type="coiled-coil region" evidence="1">
    <location>
        <begin position="46"/>
        <end position="73"/>
    </location>
</feature>
<evidence type="ECO:0000256" key="1">
    <source>
        <dbReference type="SAM" id="Coils"/>
    </source>
</evidence>
<dbReference type="AlphaFoldDB" id="A0AAP0B6F5"/>
<dbReference type="PANTHER" id="PTHR46148:SF60">
    <property type="entry name" value="CHROMO DOMAIN-CONTAINING PROTEIN"/>
    <property type="match status" value="1"/>
</dbReference>
<accession>A0AAP0B6F5</accession>
<dbReference type="InterPro" id="IPR036397">
    <property type="entry name" value="RNaseH_sf"/>
</dbReference>
<feature type="domain" description="Tf2-1-like SH3-like" evidence="2">
    <location>
        <begin position="83"/>
        <end position="147"/>
    </location>
</feature>
<keyword evidence="4" id="KW-1185">Reference proteome</keyword>
<dbReference type="Pfam" id="PF24626">
    <property type="entry name" value="SH3_Tf2-1"/>
    <property type="match status" value="1"/>
</dbReference>
<protein>
    <recommendedName>
        <fullName evidence="2">Tf2-1-like SH3-like domain-containing protein</fullName>
    </recommendedName>
</protein>
<reference evidence="3 4" key="1">
    <citation type="journal article" date="2022" name="Nat. Plants">
        <title>Genomes of leafy and leafless Platanthera orchids illuminate the evolution of mycoheterotrophy.</title>
        <authorList>
            <person name="Li M.H."/>
            <person name="Liu K.W."/>
            <person name="Li Z."/>
            <person name="Lu H.C."/>
            <person name="Ye Q.L."/>
            <person name="Zhang D."/>
            <person name="Wang J.Y."/>
            <person name="Li Y.F."/>
            <person name="Zhong Z.M."/>
            <person name="Liu X."/>
            <person name="Yu X."/>
            <person name="Liu D.K."/>
            <person name="Tu X.D."/>
            <person name="Liu B."/>
            <person name="Hao Y."/>
            <person name="Liao X.Y."/>
            <person name="Jiang Y.T."/>
            <person name="Sun W.H."/>
            <person name="Chen J."/>
            <person name="Chen Y.Q."/>
            <person name="Ai Y."/>
            <person name="Zhai J.W."/>
            <person name="Wu S.S."/>
            <person name="Zhou Z."/>
            <person name="Hsiao Y.Y."/>
            <person name="Wu W.L."/>
            <person name="Chen Y.Y."/>
            <person name="Lin Y.F."/>
            <person name="Hsu J.L."/>
            <person name="Li C.Y."/>
            <person name="Wang Z.W."/>
            <person name="Zhao X."/>
            <person name="Zhong W.Y."/>
            <person name="Ma X.K."/>
            <person name="Ma L."/>
            <person name="Huang J."/>
            <person name="Chen G.Z."/>
            <person name="Huang M.Z."/>
            <person name="Huang L."/>
            <person name="Peng D.H."/>
            <person name="Luo Y.B."/>
            <person name="Zou S.Q."/>
            <person name="Chen S.P."/>
            <person name="Lan S."/>
            <person name="Tsai W.C."/>
            <person name="Van de Peer Y."/>
            <person name="Liu Z.J."/>
        </authorList>
    </citation>
    <scope>NUCLEOTIDE SEQUENCE [LARGE SCALE GENOMIC DNA]</scope>
    <source>
        <strain evidence="3">Lor287</strain>
    </source>
</reference>
<comment type="caution">
    <text evidence="3">The sequence shown here is derived from an EMBL/GenBank/DDBJ whole genome shotgun (WGS) entry which is preliminary data.</text>
</comment>
<dbReference type="Proteomes" id="UP001418222">
    <property type="component" value="Unassembled WGS sequence"/>
</dbReference>
<gene>
    <name evidence="3" type="ORF">KSP39_PZI016488</name>
</gene>
<evidence type="ECO:0000313" key="3">
    <source>
        <dbReference type="EMBL" id="KAK8930751.1"/>
    </source>
</evidence>
<dbReference type="GO" id="GO:0003676">
    <property type="term" value="F:nucleic acid binding"/>
    <property type="evidence" value="ECO:0007669"/>
    <property type="project" value="InterPro"/>
</dbReference>
<dbReference type="EMBL" id="JBBWWQ010000014">
    <property type="protein sequence ID" value="KAK8930751.1"/>
    <property type="molecule type" value="Genomic_DNA"/>
</dbReference>
<name>A0AAP0B6F5_9ASPA</name>
<evidence type="ECO:0000313" key="4">
    <source>
        <dbReference type="Proteomes" id="UP001418222"/>
    </source>
</evidence>
<proteinExistence type="predicted"/>
<keyword evidence="1" id="KW-0175">Coiled coil</keyword>